<reference evidence="1" key="1">
    <citation type="submission" date="2020-05" db="EMBL/GenBank/DDBJ databases">
        <authorList>
            <person name="Chiriac C."/>
            <person name="Salcher M."/>
            <person name="Ghai R."/>
            <person name="Kavagutti S V."/>
        </authorList>
    </citation>
    <scope>NUCLEOTIDE SEQUENCE</scope>
</reference>
<evidence type="ECO:0000313" key="1">
    <source>
        <dbReference type="EMBL" id="CAB5030778.1"/>
    </source>
</evidence>
<proteinExistence type="predicted"/>
<name>A0A6J7RQT0_9ZZZZ</name>
<gene>
    <name evidence="1" type="ORF">UFOPK4173_00588</name>
</gene>
<dbReference type="AlphaFoldDB" id="A0A6J7RQT0"/>
<sequence length="34" mass="3704">MLVVRAERPVGDTVPCGEAHREAHLEADLKVPHA</sequence>
<organism evidence="1">
    <name type="scientific">freshwater metagenome</name>
    <dbReference type="NCBI Taxonomy" id="449393"/>
    <lineage>
        <taxon>unclassified sequences</taxon>
        <taxon>metagenomes</taxon>
        <taxon>ecological metagenomes</taxon>
    </lineage>
</organism>
<dbReference type="EMBL" id="CAFBPW010000045">
    <property type="protein sequence ID" value="CAB5030778.1"/>
    <property type="molecule type" value="Genomic_DNA"/>
</dbReference>
<protein>
    <submittedName>
        <fullName evidence="1">Unannotated protein</fullName>
    </submittedName>
</protein>
<accession>A0A6J7RQT0</accession>